<reference evidence="2 3" key="1">
    <citation type="journal article" date="2019" name="Sci. Rep.">
        <title>A high-quality genome of Eragrostis curvula grass provides insights into Poaceae evolution and supports new strategies to enhance forage quality.</title>
        <authorList>
            <person name="Carballo J."/>
            <person name="Santos B.A.C.M."/>
            <person name="Zappacosta D."/>
            <person name="Garbus I."/>
            <person name="Selva J.P."/>
            <person name="Gallo C.A."/>
            <person name="Diaz A."/>
            <person name="Albertini E."/>
            <person name="Caccamo M."/>
            <person name="Echenique V."/>
        </authorList>
    </citation>
    <scope>NUCLEOTIDE SEQUENCE [LARGE SCALE GENOMIC DNA]</scope>
    <source>
        <strain evidence="3">cv. Victoria</strain>
        <tissue evidence="2">Leaf</tissue>
    </source>
</reference>
<sequence>MSSRAAAADIQSFARRFPQRVLSAHAAPTAAWTRPPLSCLGAGSPLRRLLRRGLATVTEDNPPGCEHMPWSDPEAPVPGFDYDDKDLASEEAMWAMYERWCAYHEVQRSRDDMLRRFGLFKERARRIHEFNQSGASFTKGLNIFGDQTAEERAKKLRGGLCRD</sequence>
<dbReference type="EMBL" id="RWGY01000002">
    <property type="protein sequence ID" value="TVU49944.1"/>
    <property type="molecule type" value="Genomic_DNA"/>
</dbReference>
<evidence type="ECO:0000313" key="2">
    <source>
        <dbReference type="EMBL" id="TVU49944.1"/>
    </source>
</evidence>
<proteinExistence type="predicted"/>
<keyword evidence="3" id="KW-1185">Reference proteome</keyword>
<evidence type="ECO:0000313" key="3">
    <source>
        <dbReference type="Proteomes" id="UP000324897"/>
    </source>
</evidence>
<dbReference type="InterPro" id="IPR013201">
    <property type="entry name" value="Prot_inhib_I29"/>
</dbReference>
<name>A0A5J9WRL5_9POAL</name>
<dbReference type="Proteomes" id="UP000324897">
    <property type="component" value="Chromosome 6"/>
</dbReference>
<dbReference type="AlphaFoldDB" id="A0A5J9WRL5"/>
<protein>
    <recommendedName>
        <fullName evidence="1">Cathepsin propeptide inhibitor domain-containing protein</fullName>
    </recommendedName>
</protein>
<gene>
    <name evidence="2" type="ORF">EJB05_01291</name>
</gene>
<dbReference type="SUPFAM" id="SSF54001">
    <property type="entry name" value="Cysteine proteinases"/>
    <property type="match status" value="1"/>
</dbReference>
<dbReference type="Pfam" id="PF08246">
    <property type="entry name" value="Inhibitor_I29"/>
    <property type="match status" value="1"/>
</dbReference>
<evidence type="ECO:0000259" key="1">
    <source>
        <dbReference type="SMART" id="SM00848"/>
    </source>
</evidence>
<feature type="domain" description="Cathepsin propeptide inhibitor" evidence="1">
    <location>
        <begin position="97"/>
        <end position="152"/>
    </location>
</feature>
<dbReference type="OrthoDB" id="1860964at2759"/>
<organism evidence="2 3">
    <name type="scientific">Eragrostis curvula</name>
    <name type="common">weeping love grass</name>
    <dbReference type="NCBI Taxonomy" id="38414"/>
    <lineage>
        <taxon>Eukaryota</taxon>
        <taxon>Viridiplantae</taxon>
        <taxon>Streptophyta</taxon>
        <taxon>Embryophyta</taxon>
        <taxon>Tracheophyta</taxon>
        <taxon>Spermatophyta</taxon>
        <taxon>Magnoliopsida</taxon>
        <taxon>Liliopsida</taxon>
        <taxon>Poales</taxon>
        <taxon>Poaceae</taxon>
        <taxon>PACMAD clade</taxon>
        <taxon>Chloridoideae</taxon>
        <taxon>Eragrostideae</taxon>
        <taxon>Eragrostidinae</taxon>
        <taxon>Eragrostis</taxon>
    </lineage>
</organism>
<accession>A0A5J9WRL5</accession>
<dbReference type="InterPro" id="IPR038765">
    <property type="entry name" value="Papain-like_cys_pep_sf"/>
</dbReference>
<dbReference type="Gene3D" id="1.10.287.2250">
    <property type="match status" value="1"/>
</dbReference>
<dbReference type="Gramene" id="TVU49944">
    <property type="protein sequence ID" value="TVU49944"/>
    <property type="gene ID" value="EJB05_01291"/>
</dbReference>
<comment type="caution">
    <text evidence="2">The sequence shown here is derived from an EMBL/GenBank/DDBJ whole genome shotgun (WGS) entry which is preliminary data.</text>
</comment>
<dbReference type="SMART" id="SM00848">
    <property type="entry name" value="Inhibitor_I29"/>
    <property type="match status" value="1"/>
</dbReference>